<dbReference type="RefSeq" id="WP_153719477.1">
    <property type="nucleotide sequence ID" value="NZ_WJPP01000003.1"/>
</dbReference>
<dbReference type="CDD" id="cd17932">
    <property type="entry name" value="DEXQc_UvrD"/>
    <property type="match status" value="1"/>
</dbReference>
<dbReference type="GO" id="GO:0016787">
    <property type="term" value="F:hydrolase activity"/>
    <property type="evidence" value="ECO:0007669"/>
    <property type="project" value="UniProtKB-UniRule"/>
</dbReference>
<keyword evidence="5 14" id="KW-0347">Helicase</keyword>
<sequence length="720" mass="81050">MDVSDLIDPLNAAQREAVTAPLGRALVLAGAGSGKTRVLTHRAAWLVRVEGATPFNLLAVTFTNKAAAEMRGRIEHLLDLSSSGMWVGTFHGLSHRLLRMHWQEAGLPQSFQILDSEDQRRLVKRVMRDLKVDENRWPVRQLQGFINARKDAGERPDDLDISDPYMGPMAQVYKAYESACQIAGVVDFAELMLRTVETLQNHLELLSHYRRRFRHVLVDEFQDTNGIQYQWLKLLAGPEADVFIVGDDDQSIYGWRGARVENLQRFREDYANTQVLRLEQNYRSTSNILEAANALISRNSDRLGKKLWTDGAEGEPIAVYAAFNEQDEARFVIERLLRMTEDQGLARSDFAILYRSNAQSRTFEEALLARRIPYRVYGGLRFFERAEIKDALAYLRLISNRDDSAALERIINTPTRGIGTRTIEALRLTARNEEISLWAAAQRLVQQAGVLPARAANALRGFIDLIEQLAAEIEAAPLPDQLEVMLQKSGLRGHVAKDQSERAQDRLENLDELITAARSFEQDATIEEGMDVVTAFLSHAALEAGEGQAGEWEDCVQLMTLHSAKGLEFPIVFIVGLEEGLFPHRMSTEEPGRLEEERRLAYVGITRARQQLILTHAERRRLHGRDDLGIPSRFIRELPPELIEEVRARFSVSNGASAMANSWASEANEFSLGERVQHSRFGEGIVLDCEGSGPSARIQVNFDDAGAKWLVAAYAKLERI</sequence>
<dbReference type="Pfam" id="PF00580">
    <property type="entry name" value="UvrD-helicase"/>
    <property type="match status" value="1"/>
</dbReference>
<dbReference type="GO" id="GO:0033202">
    <property type="term" value="C:DNA helicase complex"/>
    <property type="evidence" value="ECO:0007669"/>
    <property type="project" value="TreeGrafter"/>
</dbReference>
<evidence type="ECO:0000256" key="4">
    <source>
        <dbReference type="ARBA" id="ARBA00022801"/>
    </source>
</evidence>
<keyword evidence="8" id="KW-0234">DNA repair</keyword>
<evidence type="ECO:0000256" key="5">
    <source>
        <dbReference type="ARBA" id="ARBA00022806"/>
    </source>
</evidence>
<dbReference type="PROSITE" id="PS51198">
    <property type="entry name" value="UVRD_HELICASE_ATP_BIND"/>
    <property type="match status" value="1"/>
</dbReference>
<feature type="binding site" evidence="14">
    <location>
        <begin position="29"/>
        <end position="36"/>
    </location>
    <ligand>
        <name>ATP</name>
        <dbReference type="ChEBI" id="CHEBI:30616"/>
    </ligand>
</feature>
<dbReference type="FunFam" id="3.40.50.300:FF:001201">
    <property type="entry name" value="ATP-dependent DNA helicase UvrD2"/>
    <property type="match status" value="1"/>
</dbReference>
<dbReference type="Gene3D" id="1.10.486.10">
    <property type="entry name" value="PCRA, domain 4"/>
    <property type="match status" value="1"/>
</dbReference>
<dbReference type="GO" id="GO:0005524">
    <property type="term" value="F:ATP binding"/>
    <property type="evidence" value="ECO:0007669"/>
    <property type="project" value="UniProtKB-UniRule"/>
</dbReference>
<comment type="caution">
    <text evidence="17">The sequence shown here is derived from an EMBL/GenBank/DDBJ whole genome shotgun (WGS) entry which is preliminary data.</text>
</comment>
<comment type="catalytic activity">
    <reaction evidence="13">
        <text>ATP + H2O = ADP + phosphate + H(+)</text>
        <dbReference type="Rhea" id="RHEA:13065"/>
        <dbReference type="ChEBI" id="CHEBI:15377"/>
        <dbReference type="ChEBI" id="CHEBI:15378"/>
        <dbReference type="ChEBI" id="CHEBI:30616"/>
        <dbReference type="ChEBI" id="CHEBI:43474"/>
        <dbReference type="ChEBI" id="CHEBI:456216"/>
        <dbReference type="EC" id="5.6.2.4"/>
    </reaction>
</comment>
<protein>
    <recommendedName>
        <fullName evidence="11">DNA 3'-5' helicase</fullName>
        <ecNumber evidence="11">5.6.2.4</ecNumber>
    </recommendedName>
    <alternativeName>
        <fullName evidence="12">DNA 3'-5' helicase II</fullName>
    </alternativeName>
</protein>
<dbReference type="GO" id="GO:0005829">
    <property type="term" value="C:cytosol"/>
    <property type="evidence" value="ECO:0007669"/>
    <property type="project" value="TreeGrafter"/>
</dbReference>
<keyword evidence="3" id="KW-0227">DNA damage</keyword>
<evidence type="ECO:0000256" key="11">
    <source>
        <dbReference type="ARBA" id="ARBA00034808"/>
    </source>
</evidence>
<dbReference type="EMBL" id="WJPP01000003">
    <property type="protein sequence ID" value="MRH78438.1"/>
    <property type="molecule type" value="Genomic_DNA"/>
</dbReference>
<dbReference type="EC" id="5.6.2.4" evidence="11"/>
<dbReference type="PANTHER" id="PTHR11070:SF2">
    <property type="entry name" value="ATP-DEPENDENT DNA HELICASE SRS2"/>
    <property type="match status" value="1"/>
</dbReference>
<evidence type="ECO:0000256" key="14">
    <source>
        <dbReference type="PROSITE-ProRule" id="PRU00560"/>
    </source>
</evidence>
<evidence type="ECO:0000256" key="2">
    <source>
        <dbReference type="ARBA" id="ARBA00022741"/>
    </source>
</evidence>
<evidence type="ECO:0000256" key="9">
    <source>
        <dbReference type="ARBA" id="ARBA00023235"/>
    </source>
</evidence>
<feature type="domain" description="UvrD-like helicase ATP-binding" evidence="15">
    <location>
        <begin position="8"/>
        <end position="285"/>
    </location>
</feature>
<dbReference type="GO" id="GO:0000725">
    <property type="term" value="P:recombinational repair"/>
    <property type="evidence" value="ECO:0007669"/>
    <property type="project" value="TreeGrafter"/>
</dbReference>
<keyword evidence="7" id="KW-0238">DNA-binding</keyword>
<reference evidence="17 18" key="1">
    <citation type="submission" date="2019-11" db="EMBL/GenBank/DDBJ databases">
        <authorList>
            <person name="Zhang X.Y."/>
        </authorList>
    </citation>
    <scope>NUCLEOTIDE SEQUENCE [LARGE SCALE GENOMIC DNA]</scope>
    <source>
        <strain evidence="17 18">C176</strain>
    </source>
</reference>
<keyword evidence="18" id="KW-1185">Reference proteome</keyword>
<dbReference type="GO" id="GO:0003677">
    <property type="term" value="F:DNA binding"/>
    <property type="evidence" value="ECO:0007669"/>
    <property type="project" value="UniProtKB-KW"/>
</dbReference>
<evidence type="ECO:0000259" key="15">
    <source>
        <dbReference type="PROSITE" id="PS51198"/>
    </source>
</evidence>
<dbReference type="Proteomes" id="UP000433788">
    <property type="component" value="Unassembled WGS sequence"/>
</dbReference>
<evidence type="ECO:0000256" key="13">
    <source>
        <dbReference type="ARBA" id="ARBA00048988"/>
    </source>
</evidence>
<gene>
    <name evidence="17" type="primary">uvrD</name>
    <name evidence="17" type="synonym">mutU</name>
    <name evidence="17" type="synonym">recL</name>
    <name evidence="17" type="ORF">GH984_06925</name>
</gene>
<dbReference type="InterPro" id="IPR014017">
    <property type="entry name" value="DNA_helicase_UvrD-like_C"/>
</dbReference>
<keyword evidence="2 14" id="KW-0547">Nucleotide-binding</keyword>
<dbReference type="PROSITE" id="PS51217">
    <property type="entry name" value="UVRD_HELICASE_CTER"/>
    <property type="match status" value="1"/>
</dbReference>
<dbReference type="InterPro" id="IPR013986">
    <property type="entry name" value="DExx_box_DNA_helicase_dom_sf"/>
</dbReference>
<dbReference type="SUPFAM" id="SSF52540">
    <property type="entry name" value="P-loop containing nucleoside triphosphate hydrolases"/>
    <property type="match status" value="1"/>
</dbReference>
<accession>A0A6N7QTH3</accession>
<evidence type="ECO:0000313" key="18">
    <source>
        <dbReference type="Proteomes" id="UP000433788"/>
    </source>
</evidence>
<evidence type="ECO:0000313" key="17">
    <source>
        <dbReference type="EMBL" id="MRH78438.1"/>
    </source>
</evidence>
<dbReference type="CDD" id="cd18807">
    <property type="entry name" value="SF1_C_UvrD"/>
    <property type="match status" value="1"/>
</dbReference>
<dbReference type="Gene3D" id="1.10.10.160">
    <property type="match status" value="1"/>
</dbReference>
<organism evidence="17 18">
    <name type="scientific">Spiribacter salilacus</name>
    <dbReference type="NCBI Taxonomy" id="2664894"/>
    <lineage>
        <taxon>Bacteria</taxon>
        <taxon>Pseudomonadati</taxon>
        <taxon>Pseudomonadota</taxon>
        <taxon>Gammaproteobacteria</taxon>
        <taxon>Chromatiales</taxon>
        <taxon>Ectothiorhodospiraceae</taxon>
        <taxon>Spiribacter</taxon>
    </lineage>
</organism>
<evidence type="ECO:0000256" key="6">
    <source>
        <dbReference type="ARBA" id="ARBA00022840"/>
    </source>
</evidence>
<dbReference type="InterPro" id="IPR000212">
    <property type="entry name" value="DNA_helicase_UvrD/REP"/>
</dbReference>
<evidence type="ECO:0000256" key="1">
    <source>
        <dbReference type="ARBA" id="ARBA00009922"/>
    </source>
</evidence>
<dbReference type="GO" id="GO:0043138">
    <property type="term" value="F:3'-5' DNA helicase activity"/>
    <property type="evidence" value="ECO:0007669"/>
    <property type="project" value="UniProtKB-EC"/>
</dbReference>
<evidence type="ECO:0000256" key="10">
    <source>
        <dbReference type="ARBA" id="ARBA00034617"/>
    </source>
</evidence>
<dbReference type="NCBIfam" id="NF008743">
    <property type="entry name" value="PRK11773.1"/>
    <property type="match status" value="1"/>
</dbReference>
<feature type="domain" description="UvrD-like helicase C-terminal" evidence="16">
    <location>
        <begin position="286"/>
        <end position="566"/>
    </location>
</feature>
<keyword evidence="6 14" id="KW-0067">ATP-binding</keyword>
<evidence type="ECO:0000256" key="7">
    <source>
        <dbReference type="ARBA" id="ARBA00023125"/>
    </source>
</evidence>
<comment type="similarity">
    <text evidence="1">Belongs to the helicase family. UvrD subfamily.</text>
</comment>
<dbReference type="PANTHER" id="PTHR11070">
    <property type="entry name" value="UVRD / RECB / PCRA DNA HELICASE FAMILY MEMBER"/>
    <property type="match status" value="1"/>
</dbReference>
<dbReference type="AlphaFoldDB" id="A0A6N7QTH3"/>
<evidence type="ECO:0000256" key="12">
    <source>
        <dbReference type="ARBA" id="ARBA00034923"/>
    </source>
</evidence>
<proteinExistence type="inferred from homology"/>
<name>A0A6N7QTH3_9GAMM</name>
<dbReference type="Pfam" id="PF13361">
    <property type="entry name" value="UvrD_C"/>
    <property type="match status" value="1"/>
</dbReference>
<evidence type="ECO:0000259" key="16">
    <source>
        <dbReference type="PROSITE" id="PS51217"/>
    </source>
</evidence>
<dbReference type="Gene3D" id="3.40.50.300">
    <property type="entry name" value="P-loop containing nucleotide triphosphate hydrolases"/>
    <property type="match status" value="2"/>
</dbReference>
<keyword evidence="4 14" id="KW-0378">Hydrolase</keyword>
<dbReference type="Pfam" id="PF21196">
    <property type="entry name" value="PcrA_UvrD_tudor"/>
    <property type="match status" value="1"/>
</dbReference>
<evidence type="ECO:0000256" key="3">
    <source>
        <dbReference type="ARBA" id="ARBA00022763"/>
    </source>
</evidence>
<dbReference type="InterPro" id="IPR014016">
    <property type="entry name" value="UvrD-like_ATP-bd"/>
</dbReference>
<dbReference type="FunFam" id="1.10.486.10:FF:000003">
    <property type="entry name" value="ATP-dependent DNA helicase"/>
    <property type="match status" value="1"/>
</dbReference>
<comment type="catalytic activity">
    <reaction evidence="10">
        <text>Couples ATP hydrolysis with the unwinding of duplex DNA by translocating in the 3'-5' direction.</text>
        <dbReference type="EC" id="5.6.2.4"/>
    </reaction>
</comment>
<dbReference type="InterPro" id="IPR027417">
    <property type="entry name" value="P-loop_NTPase"/>
</dbReference>
<keyword evidence="9" id="KW-0413">Isomerase</keyword>
<evidence type="ECO:0000256" key="8">
    <source>
        <dbReference type="ARBA" id="ARBA00023204"/>
    </source>
</evidence>